<name>A0A7W8NFN1_9DEIO</name>
<accession>A0A7W8NFN1</accession>
<dbReference type="Proteomes" id="UP000552709">
    <property type="component" value="Unassembled WGS sequence"/>
</dbReference>
<comment type="caution">
    <text evidence="1">The sequence shown here is derived from an EMBL/GenBank/DDBJ whole genome shotgun (WGS) entry which is preliminary data.</text>
</comment>
<dbReference type="AlphaFoldDB" id="A0A7W8NFN1"/>
<dbReference type="EMBL" id="JACHFL010000007">
    <property type="protein sequence ID" value="MBB5363900.1"/>
    <property type="molecule type" value="Genomic_DNA"/>
</dbReference>
<evidence type="ECO:0000313" key="2">
    <source>
        <dbReference type="Proteomes" id="UP000552709"/>
    </source>
</evidence>
<proteinExistence type="predicted"/>
<sequence length="37" mass="3826">MQSDTNDGDAKLLDAAVREEGTVGSLLDIGVAVRPLV</sequence>
<reference evidence="1 2" key="1">
    <citation type="submission" date="2020-08" db="EMBL/GenBank/DDBJ databases">
        <title>Genomic Encyclopedia of Type Strains, Phase IV (KMG-IV): sequencing the most valuable type-strain genomes for metagenomic binning, comparative biology and taxonomic classification.</title>
        <authorList>
            <person name="Goeker M."/>
        </authorList>
    </citation>
    <scope>NUCLEOTIDE SEQUENCE [LARGE SCALE GENOMIC DNA]</scope>
    <source>
        <strain evidence="1 2">DSM 27939</strain>
    </source>
</reference>
<evidence type="ECO:0000313" key="1">
    <source>
        <dbReference type="EMBL" id="MBB5363900.1"/>
    </source>
</evidence>
<gene>
    <name evidence="1" type="ORF">HNQ08_003007</name>
</gene>
<keyword evidence="2" id="KW-1185">Reference proteome</keyword>
<protein>
    <submittedName>
        <fullName evidence="1">Uncharacterized protein</fullName>
    </submittedName>
</protein>
<organism evidence="1 2">
    <name type="scientific">Deinococcus humi</name>
    <dbReference type="NCBI Taxonomy" id="662880"/>
    <lineage>
        <taxon>Bacteria</taxon>
        <taxon>Thermotogati</taxon>
        <taxon>Deinococcota</taxon>
        <taxon>Deinococci</taxon>
        <taxon>Deinococcales</taxon>
        <taxon>Deinococcaceae</taxon>
        <taxon>Deinococcus</taxon>
    </lineage>
</organism>